<evidence type="ECO:0000313" key="4">
    <source>
        <dbReference type="Proteomes" id="UP000501690"/>
    </source>
</evidence>
<keyword evidence="1" id="KW-0812">Transmembrane</keyword>
<feature type="domain" description="Nucleotide-diphospho-sugar transferase" evidence="2">
    <location>
        <begin position="498"/>
        <end position="696"/>
    </location>
</feature>
<accession>A0A4D6LVD3</accession>
<dbReference type="PANTHER" id="PTHR46038">
    <property type="entry name" value="EXPRESSED PROTEIN-RELATED"/>
    <property type="match status" value="1"/>
</dbReference>
<keyword evidence="3" id="KW-0808">Transferase</keyword>
<dbReference type="Pfam" id="PF03407">
    <property type="entry name" value="Nucleotid_trans"/>
    <property type="match status" value="2"/>
</dbReference>
<evidence type="ECO:0000256" key="1">
    <source>
        <dbReference type="SAM" id="Phobius"/>
    </source>
</evidence>
<sequence length="729" mass="83888">MKVNSPGAAVEKAAGDGIKAWNSGGSHLLARRVIQFTMFLVGFAVLWMFLYTSASPFGFPTFSHYFIDDSPKAGYDPKLESVLRSASMKDKTVIITTLNDAWAEPGSIFDLFLESFRLGNQTEKFLKHLVVITWDQKAHARCVALHNHCYHLETKGDNFTGEAFFMTPDYLNMMWRRIEFLGSVLDMGYNFVFTDTDIMWLRDPFKRFYKDTDFQIACDYFNGDSYDLNNYPNGGFNYVKSNSRTIRFYKFWFNSRSAYPKLHDQDVLNKIKKNSFISNMKLSIRFLSTDNFGGFCHHAENFNGVLTMHANCCVGLENKVSDLKILLQDWKKYLALPESEKKQFHPSWSISCSKGVHMKSKISSLPPPIQQTTMEATAGAGVEKAAGDGTKAWDSGGTNILVRRVMYVAMLLGGVGVLWMSFYHFGSPLECSTFSHYSTDESSQEGDNDQNLESVLRRASMKDKTVILTTLNDAWATPGSIFDLFLESFRVGNETEWLLNHLVVITYEQKTQERCLTVHKYCHQFISKGDNFTGEQRYMTPNYLHMMWKRLEFLGSILDMGYSFVFTDCDIMWLRDPFKQFDKDADFQIACDDFNGNPSDIHNSPNAGFKYARSNYRTNWFYKFWINSRSSYPKLNEQVVLNRIKGHPSISDMKVKIKFLSTSYFGGFCQISKDFNKVTTMHANCCVGLEKKSNDLKLVLEDWKKYMALPEQNKTESHHSWRVPKNCKF</sequence>
<protein>
    <submittedName>
        <fullName evidence="3">Nucleotide-diphospho-sugar transferase</fullName>
    </submittedName>
</protein>
<gene>
    <name evidence="3" type="ORF">DEO72_LG5g472</name>
</gene>
<name>A0A4D6LVD3_VIGUN</name>
<dbReference type="EMBL" id="CP039349">
    <property type="protein sequence ID" value="QCD92410.1"/>
    <property type="molecule type" value="Genomic_DNA"/>
</dbReference>
<keyword evidence="1" id="KW-1133">Transmembrane helix</keyword>
<dbReference type="PANTHER" id="PTHR46038:SF13">
    <property type="entry name" value="GLYCOSYLTRANSFERASE"/>
    <property type="match status" value="1"/>
</dbReference>
<dbReference type="Proteomes" id="UP000501690">
    <property type="component" value="Linkage Group LG5"/>
</dbReference>
<dbReference type="InterPro" id="IPR044821">
    <property type="entry name" value="At1g28695/At4g15970-like"/>
</dbReference>
<proteinExistence type="predicted"/>
<evidence type="ECO:0000313" key="3">
    <source>
        <dbReference type="EMBL" id="QCD92410.1"/>
    </source>
</evidence>
<keyword evidence="4" id="KW-1185">Reference proteome</keyword>
<feature type="domain" description="Nucleotide-diphospho-sugar transferase" evidence="2">
    <location>
        <begin position="125"/>
        <end position="323"/>
    </location>
</feature>
<evidence type="ECO:0000259" key="2">
    <source>
        <dbReference type="Pfam" id="PF03407"/>
    </source>
</evidence>
<organism evidence="3 4">
    <name type="scientific">Vigna unguiculata</name>
    <name type="common">Cowpea</name>
    <dbReference type="NCBI Taxonomy" id="3917"/>
    <lineage>
        <taxon>Eukaryota</taxon>
        <taxon>Viridiplantae</taxon>
        <taxon>Streptophyta</taxon>
        <taxon>Embryophyta</taxon>
        <taxon>Tracheophyta</taxon>
        <taxon>Spermatophyta</taxon>
        <taxon>Magnoliopsida</taxon>
        <taxon>eudicotyledons</taxon>
        <taxon>Gunneridae</taxon>
        <taxon>Pentapetalae</taxon>
        <taxon>rosids</taxon>
        <taxon>fabids</taxon>
        <taxon>Fabales</taxon>
        <taxon>Fabaceae</taxon>
        <taxon>Papilionoideae</taxon>
        <taxon>50 kb inversion clade</taxon>
        <taxon>NPAAA clade</taxon>
        <taxon>indigoferoid/millettioid clade</taxon>
        <taxon>Phaseoleae</taxon>
        <taxon>Vigna</taxon>
    </lineage>
</organism>
<dbReference type="AlphaFoldDB" id="A0A4D6LVD3"/>
<feature type="transmembrane region" description="Helical" evidence="1">
    <location>
        <begin position="33"/>
        <end position="51"/>
    </location>
</feature>
<dbReference type="GO" id="GO:0016740">
    <property type="term" value="F:transferase activity"/>
    <property type="evidence" value="ECO:0007669"/>
    <property type="project" value="UniProtKB-KW"/>
</dbReference>
<dbReference type="InterPro" id="IPR005069">
    <property type="entry name" value="Nucl-diP-sugar_transferase"/>
</dbReference>
<reference evidence="3 4" key="1">
    <citation type="submission" date="2019-04" db="EMBL/GenBank/DDBJ databases">
        <title>An improved genome assembly and genetic linkage map for asparagus bean, Vigna unguiculata ssp. sesquipedialis.</title>
        <authorList>
            <person name="Xia Q."/>
            <person name="Zhang R."/>
            <person name="Dong Y."/>
        </authorList>
    </citation>
    <scope>NUCLEOTIDE SEQUENCE [LARGE SCALE GENOMIC DNA]</scope>
    <source>
        <tissue evidence="3">Leaf</tissue>
    </source>
</reference>
<keyword evidence="1" id="KW-0472">Membrane</keyword>